<protein>
    <submittedName>
        <fullName evidence="1">Uncharacterized protein</fullName>
    </submittedName>
</protein>
<dbReference type="Proteomes" id="UP000015104">
    <property type="component" value="Unassembled WGS sequence"/>
</dbReference>
<sequence length="210" mass="23846">MSDKIHKLQADIHHVKDALRSFLVDKLNVSFLRINWIKLNFLDSHIVAKAEILDSFVTYFESKKGVSHKFNIKSTESGQIHTSTIDECLRLQAFKANLSYVITCGTGHYLCLGIVNGDSLPDENENGLNCKLYNNSDHSLTKLLAEVPLEVIEKSYSNLNGSRFNYSDIEFAVVDVKIGDDIRFDNYKLSQNRTNPLRDYVSLKLLKSSI</sequence>
<dbReference type="HOGENOM" id="CLU_1311579_0_0_1"/>
<reference evidence="2" key="1">
    <citation type="submission" date="2011-08" db="EMBL/GenBank/DDBJ databases">
        <authorList>
            <person name="Rombauts S."/>
        </authorList>
    </citation>
    <scope>NUCLEOTIDE SEQUENCE</scope>
    <source>
        <strain evidence="2">London</strain>
    </source>
</reference>
<evidence type="ECO:0000313" key="2">
    <source>
        <dbReference type="Proteomes" id="UP000015104"/>
    </source>
</evidence>
<reference evidence="1" key="2">
    <citation type="submission" date="2015-06" db="UniProtKB">
        <authorList>
            <consortium name="EnsemblMetazoa"/>
        </authorList>
    </citation>
    <scope>IDENTIFICATION</scope>
</reference>
<name>T1L5Z0_TETUR</name>
<dbReference type="EMBL" id="CAEY01001516">
    <property type="status" value="NOT_ANNOTATED_CDS"/>
    <property type="molecule type" value="Genomic_DNA"/>
</dbReference>
<accession>T1L5Z0</accession>
<evidence type="ECO:0000313" key="1">
    <source>
        <dbReference type="EnsemblMetazoa" id="tetur57g00010.1"/>
    </source>
</evidence>
<proteinExistence type="predicted"/>
<organism evidence="1 2">
    <name type="scientific">Tetranychus urticae</name>
    <name type="common">Two-spotted spider mite</name>
    <dbReference type="NCBI Taxonomy" id="32264"/>
    <lineage>
        <taxon>Eukaryota</taxon>
        <taxon>Metazoa</taxon>
        <taxon>Ecdysozoa</taxon>
        <taxon>Arthropoda</taxon>
        <taxon>Chelicerata</taxon>
        <taxon>Arachnida</taxon>
        <taxon>Acari</taxon>
        <taxon>Acariformes</taxon>
        <taxon>Trombidiformes</taxon>
        <taxon>Prostigmata</taxon>
        <taxon>Eleutherengona</taxon>
        <taxon>Raphignathae</taxon>
        <taxon>Tetranychoidea</taxon>
        <taxon>Tetranychidae</taxon>
        <taxon>Tetranychus</taxon>
    </lineage>
</organism>
<keyword evidence="2" id="KW-1185">Reference proteome</keyword>
<dbReference type="EnsemblMetazoa" id="tetur57g00010.1">
    <property type="protein sequence ID" value="tetur57g00010.1"/>
    <property type="gene ID" value="tetur57g00010"/>
</dbReference>
<dbReference type="AlphaFoldDB" id="T1L5Z0"/>